<name>A0A1D3UE29_TANFO</name>
<protein>
    <submittedName>
        <fullName evidence="1">Uncharacterized protein</fullName>
    </submittedName>
</protein>
<dbReference type="EMBL" id="FMMM01000021">
    <property type="protein sequence ID" value="SCQ18820.1"/>
    <property type="molecule type" value="Genomic_DNA"/>
</dbReference>
<evidence type="ECO:0000313" key="2">
    <source>
        <dbReference type="Proteomes" id="UP000182057"/>
    </source>
</evidence>
<accession>A0A1D3UE29</accession>
<evidence type="ECO:0000313" key="1">
    <source>
        <dbReference type="EMBL" id="SCQ18820.1"/>
    </source>
</evidence>
<dbReference type="AlphaFoldDB" id="A0A1D3UE29"/>
<proteinExistence type="predicted"/>
<sequence>MRFQLCRKIVITGAKGRYVIATLLLAALLPVFVVKAFHRHEACGYDMCCTHGENPQTTSSDDDCFICLFNLLPFTQSEIFRIRLFTLLTAERKPVAAVCETIRPLLYAYALRAPPYI</sequence>
<gene>
    <name evidence="1" type="ORF">TFUB20_00481</name>
</gene>
<organism evidence="1 2">
    <name type="scientific">Tannerella forsythia</name>
    <name type="common">Bacteroides forsythus</name>
    <dbReference type="NCBI Taxonomy" id="28112"/>
    <lineage>
        <taxon>Bacteria</taxon>
        <taxon>Pseudomonadati</taxon>
        <taxon>Bacteroidota</taxon>
        <taxon>Bacteroidia</taxon>
        <taxon>Bacteroidales</taxon>
        <taxon>Tannerellaceae</taxon>
        <taxon>Tannerella</taxon>
    </lineage>
</organism>
<dbReference type="Proteomes" id="UP000182057">
    <property type="component" value="Unassembled WGS sequence"/>
</dbReference>
<reference evidence="1 2" key="1">
    <citation type="submission" date="2016-09" db="EMBL/GenBank/DDBJ databases">
        <authorList>
            <person name="Capua I."/>
            <person name="De Benedictis P."/>
            <person name="Joannis T."/>
            <person name="Lombin L.H."/>
            <person name="Cattoli G."/>
        </authorList>
    </citation>
    <scope>NUCLEOTIDE SEQUENCE [LARGE SCALE GENOMIC DNA]</scope>
    <source>
        <strain evidence="1 2">UB20</strain>
    </source>
</reference>